<protein>
    <submittedName>
        <fullName evidence="3">Uncharacterized protein</fullName>
    </submittedName>
</protein>
<evidence type="ECO:0000313" key="3">
    <source>
        <dbReference type="EMBL" id="CAK5273573.1"/>
    </source>
</evidence>
<dbReference type="Proteomes" id="UP001295794">
    <property type="component" value="Unassembled WGS sequence"/>
</dbReference>
<proteinExistence type="predicted"/>
<keyword evidence="5" id="KW-1185">Reference proteome</keyword>
<feature type="compositionally biased region" description="Low complexity" evidence="1">
    <location>
        <begin position="175"/>
        <end position="195"/>
    </location>
</feature>
<reference evidence="3" key="1">
    <citation type="submission" date="2023-11" db="EMBL/GenBank/DDBJ databases">
        <authorList>
            <person name="De Vega J J."/>
            <person name="De Vega J J."/>
        </authorList>
    </citation>
    <scope>NUCLEOTIDE SEQUENCE</scope>
</reference>
<name>A0AAD2HEQ8_9AGAR</name>
<feature type="signal peptide" evidence="2">
    <location>
        <begin position="1"/>
        <end position="16"/>
    </location>
</feature>
<evidence type="ECO:0000256" key="2">
    <source>
        <dbReference type="SAM" id="SignalP"/>
    </source>
</evidence>
<feature type="region of interest" description="Disordered" evidence="1">
    <location>
        <begin position="168"/>
        <end position="195"/>
    </location>
</feature>
<keyword evidence="2" id="KW-0732">Signal</keyword>
<evidence type="ECO:0000256" key="1">
    <source>
        <dbReference type="SAM" id="MobiDB-lite"/>
    </source>
</evidence>
<sequence>MFSTVFKLSFITLALALHVQGHAMPSPALGVQGAPKRSDVQRPSTAKPCGNVNIAATLDTSTAIPAAADGTVLMNMTNFNAGTDGARFVASLGVDPTGLGKNFTAVNVTVNGDKNPTGTGTQQLQFSLPSGTACTGGKTGDLCLLTVKTSSGFGGCVVVSQALTAGSATPAAGDSTIGSTTNTTTTTASAPQSSKACKAKAAKRRALGTRAPRALRRSLHANPVFGDMI</sequence>
<accession>A0AAD2HEQ8</accession>
<dbReference type="EMBL" id="CAVNYO010000471">
    <property type="protein sequence ID" value="CAK5283659.1"/>
    <property type="molecule type" value="Genomic_DNA"/>
</dbReference>
<organism evidence="3 5">
    <name type="scientific">Mycena citricolor</name>
    <dbReference type="NCBI Taxonomy" id="2018698"/>
    <lineage>
        <taxon>Eukaryota</taxon>
        <taxon>Fungi</taxon>
        <taxon>Dikarya</taxon>
        <taxon>Basidiomycota</taxon>
        <taxon>Agaricomycotina</taxon>
        <taxon>Agaricomycetes</taxon>
        <taxon>Agaricomycetidae</taxon>
        <taxon>Agaricales</taxon>
        <taxon>Marasmiineae</taxon>
        <taxon>Mycenaceae</taxon>
        <taxon>Mycena</taxon>
    </lineage>
</organism>
<dbReference type="AlphaFoldDB" id="A0AAD2HEQ8"/>
<dbReference type="Pfam" id="PF11327">
    <property type="entry name" value="Egh16-like"/>
    <property type="match status" value="1"/>
</dbReference>
<feature type="chain" id="PRO_5042440744" evidence="2">
    <location>
        <begin position="17"/>
        <end position="229"/>
    </location>
</feature>
<evidence type="ECO:0000313" key="4">
    <source>
        <dbReference type="EMBL" id="CAK5283659.1"/>
    </source>
</evidence>
<evidence type="ECO:0000313" key="5">
    <source>
        <dbReference type="Proteomes" id="UP001295794"/>
    </source>
</evidence>
<gene>
    <name evidence="3" type="ORF">MYCIT1_LOCUS20107</name>
    <name evidence="4" type="ORF">MYCIT1_LOCUS36365</name>
</gene>
<comment type="caution">
    <text evidence="3">The sequence shown here is derived from an EMBL/GenBank/DDBJ whole genome shotgun (WGS) entry which is preliminary data.</text>
</comment>
<dbReference type="InterPro" id="IPR021476">
    <property type="entry name" value="Egh16-like"/>
</dbReference>
<dbReference type="EMBL" id="CAVNYO010000397">
    <property type="protein sequence ID" value="CAK5273573.1"/>
    <property type="molecule type" value="Genomic_DNA"/>
</dbReference>